<feature type="transmembrane region" description="Helical" evidence="8">
    <location>
        <begin position="74"/>
        <end position="96"/>
    </location>
</feature>
<keyword evidence="6 8" id="KW-1133">Transmembrane helix</keyword>
<feature type="transmembrane region" description="Helical" evidence="8">
    <location>
        <begin position="159"/>
        <end position="180"/>
    </location>
</feature>
<dbReference type="InterPro" id="IPR002549">
    <property type="entry name" value="AI-2E-like"/>
</dbReference>
<dbReference type="Pfam" id="PF01594">
    <property type="entry name" value="AI-2E_transport"/>
    <property type="match status" value="1"/>
</dbReference>
<feature type="transmembrane region" description="Helical" evidence="8">
    <location>
        <begin position="315"/>
        <end position="348"/>
    </location>
</feature>
<keyword evidence="7 8" id="KW-0472">Membrane</keyword>
<comment type="caution">
    <text evidence="9">The sequence shown here is derived from an EMBL/GenBank/DDBJ whole genome shotgun (WGS) entry which is preliminary data.</text>
</comment>
<comment type="similarity">
    <text evidence="2">Belongs to the autoinducer-2 exporter (AI-2E) (TC 2.A.86) family.</text>
</comment>
<dbReference type="PANTHER" id="PTHR21716">
    <property type="entry name" value="TRANSMEMBRANE PROTEIN"/>
    <property type="match status" value="1"/>
</dbReference>
<evidence type="ECO:0000256" key="3">
    <source>
        <dbReference type="ARBA" id="ARBA00022448"/>
    </source>
</evidence>
<protein>
    <submittedName>
        <fullName evidence="9">Putative Permease</fullName>
    </submittedName>
</protein>
<dbReference type="GO" id="GO:0005886">
    <property type="term" value="C:plasma membrane"/>
    <property type="evidence" value="ECO:0007669"/>
    <property type="project" value="UniProtKB-SubCell"/>
</dbReference>
<feature type="transmembrane region" description="Helical" evidence="8">
    <location>
        <begin position="7"/>
        <end position="28"/>
    </location>
</feature>
<evidence type="ECO:0000256" key="4">
    <source>
        <dbReference type="ARBA" id="ARBA00022475"/>
    </source>
</evidence>
<evidence type="ECO:0000313" key="10">
    <source>
        <dbReference type="Proteomes" id="UP000070377"/>
    </source>
</evidence>
<evidence type="ECO:0000313" key="9">
    <source>
        <dbReference type="EMBL" id="KXT68607.1"/>
    </source>
</evidence>
<accession>A0A139MYH3</accession>
<feature type="transmembrane region" description="Helical" evidence="8">
    <location>
        <begin position="259"/>
        <end position="277"/>
    </location>
</feature>
<feature type="transmembrane region" description="Helical" evidence="8">
    <location>
        <begin position="228"/>
        <end position="247"/>
    </location>
</feature>
<dbReference type="RefSeq" id="WP_061423375.1">
    <property type="nucleotide sequence ID" value="NZ_KQ969063.1"/>
</dbReference>
<evidence type="ECO:0000256" key="7">
    <source>
        <dbReference type="ARBA" id="ARBA00023136"/>
    </source>
</evidence>
<keyword evidence="3" id="KW-0813">Transport</keyword>
<evidence type="ECO:0000256" key="5">
    <source>
        <dbReference type="ARBA" id="ARBA00022692"/>
    </source>
</evidence>
<dbReference type="PATRIC" id="fig|45634.12.peg.1892"/>
<dbReference type="EMBL" id="LQRD01000069">
    <property type="protein sequence ID" value="KXT68607.1"/>
    <property type="molecule type" value="Genomic_DNA"/>
</dbReference>
<dbReference type="AlphaFoldDB" id="A0A139MYH3"/>
<gene>
    <name evidence="9" type="ORF">SCRDD08_01812</name>
</gene>
<keyword evidence="4" id="KW-1003">Cell membrane</keyword>
<sequence length="368" mass="39929">MKKINESYKLIVFAALALALVLYIGNIWSGLQSLTSVFSPIILGGVLAFIFNVPMKKLEDFLDKCRVPQKLQRALALVLEVLILALIMTGIVSIVVPTLTTAVNQLSATIGKVAPQLAKWLQQSGLLSSSQLKDLTKQLQNSGIVNRAISLLGSLTGNISAIFGNFFSVIMSIFLMFAFLSSKEHLQTITSRLLQVLLPEKAVKRLSYVGSVIVETYDKFLMGQMIEAVIVGVLVFIAYSLTGLPYAALTGVLAGVLSFIPYIGPFSACALGAIFIFTDSPWKALLSIAVFQLVQLIEGNIIYPRVVGQSVGLPTLFTLAAALIGGNLFGLVGMIFFTPIFAVIYRLVREFVAEKEERKSKGEQVGEK</sequence>
<evidence type="ECO:0000256" key="1">
    <source>
        <dbReference type="ARBA" id="ARBA00004651"/>
    </source>
</evidence>
<comment type="subcellular location">
    <subcellularLocation>
        <location evidence="1">Cell membrane</location>
        <topology evidence="1">Multi-pass membrane protein</topology>
    </subcellularLocation>
</comment>
<feature type="transmembrane region" description="Helical" evidence="8">
    <location>
        <begin position="284"/>
        <end position="303"/>
    </location>
</feature>
<feature type="transmembrane region" description="Helical" evidence="8">
    <location>
        <begin position="34"/>
        <end position="53"/>
    </location>
</feature>
<proteinExistence type="inferred from homology"/>
<evidence type="ECO:0000256" key="6">
    <source>
        <dbReference type="ARBA" id="ARBA00022989"/>
    </source>
</evidence>
<keyword evidence="5 8" id="KW-0812">Transmembrane</keyword>
<dbReference type="Proteomes" id="UP000070377">
    <property type="component" value="Unassembled WGS sequence"/>
</dbReference>
<dbReference type="PANTHER" id="PTHR21716:SF53">
    <property type="entry name" value="PERMEASE PERM-RELATED"/>
    <property type="match status" value="1"/>
</dbReference>
<reference evidence="9 10" key="1">
    <citation type="submission" date="2016-01" db="EMBL/GenBank/DDBJ databases">
        <title>Highly variable Streptococcus oralis are common among viridans streptococci isolated from primates.</title>
        <authorList>
            <person name="Denapaite D."/>
            <person name="Rieger M."/>
            <person name="Koendgen S."/>
            <person name="Brueckner R."/>
            <person name="Ochigava I."/>
            <person name="Kappeler P."/>
            <person name="Maetz-Rensing K."/>
            <person name="Leendertz F."/>
            <person name="Hakenbeck R."/>
        </authorList>
    </citation>
    <scope>NUCLEOTIDE SEQUENCE [LARGE SCALE GENOMIC DNA]</scope>
    <source>
        <strain evidence="9 10">DD08</strain>
    </source>
</reference>
<evidence type="ECO:0000256" key="2">
    <source>
        <dbReference type="ARBA" id="ARBA00009773"/>
    </source>
</evidence>
<name>A0A139MYH3_STRCR</name>
<organism evidence="9 10">
    <name type="scientific">Streptococcus cristatus</name>
    <dbReference type="NCBI Taxonomy" id="45634"/>
    <lineage>
        <taxon>Bacteria</taxon>
        <taxon>Bacillati</taxon>
        <taxon>Bacillota</taxon>
        <taxon>Bacilli</taxon>
        <taxon>Lactobacillales</taxon>
        <taxon>Streptococcaceae</taxon>
        <taxon>Streptococcus</taxon>
    </lineage>
</organism>
<evidence type="ECO:0000256" key="8">
    <source>
        <dbReference type="SAM" id="Phobius"/>
    </source>
</evidence>